<dbReference type="Proteomes" id="UP000253999">
    <property type="component" value="Unassembled WGS sequence"/>
</dbReference>
<dbReference type="AlphaFoldDB" id="A0A369Z5B4"/>
<name>A0A369Z5B4_HAEPH</name>
<evidence type="ECO:0000256" key="2">
    <source>
        <dbReference type="SAM" id="SignalP"/>
    </source>
</evidence>
<protein>
    <submittedName>
        <fullName evidence="3">TIGR00156 family protein</fullName>
    </submittedName>
</protein>
<dbReference type="PANTHER" id="PTHR36571">
    <property type="entry name" value="PROTEIN YGIW"/>
    <property type="match status" value="1"/>
</dbReference>
<dbReference type="NCBIfam" id="TIGR00156">
    <property type="entry name" value="YgiW/YdeI family stress tolerance OB fold protein"/>
    <property type="match status" value="1"/>
</dbReference>
<dbReference type="SUPFAM" id="SSF101756">
    <property type="entry name" value="Hypothetical protein YgiW"/>
    <property type="match status" value="1"/>
</dbReference>
<accession>A0A369Z5B4</accession>
<dbReference type="InterPro" id="IPR005220">
    <property type="entry name" value="CarO-like"/>
</dbReference>
<evidence type="ECO:0000313" key="3">
    <source>
        <dbReference type="EMBL" id="RDF00387.1"/>
    </source>
</evidence>
<dbReference type="Pfam" id="PF04076">
    <property type="entry name" value="BOF"/>
    <property type="match status" value="1"/>
</dbReference>
<feature type="signal peptide" evidence="2">
    <location>
        <begin position="1"/>
        <end position="19"/>
    </location>
</feature>
<feature type="chain" id="PRO_5017034078" evidence="2">
    <location>
        <begin position="20"/>
        <end position="122"/>
    </location>
</feature>
<dbReference type="InterPro" id="IPR036700">
    <property type="entry name" value="BOBF_sf"/>
</dbReference>
<dbReference type="Gene3D" id="2.40.50.200">
    <property type="entry name" value="Bacterial OB-fold"/>
    <property type="match status" value="1"/>
</dbReference>
<dbReference type="RefSeq" id="WP_111313588.1">
    <property type="nucleotide sequence ID" value="NZ_CAUPAH010000009.1"/>
</dbReference>
<dbReference type="NCBIfam" id="NF033674">
    <property type="entry name" value="stress_OB_fold"/>
    <property type="match status" value="1"/>
</dbReference>
<gene>
    <name evidence="3" type="ORF">DPV98_09850</name>
</gene>
<dbReference type="EMBL" id="QEQD01000011">
    <property type="protein sequence ID" value="RDF00387.1"/>
    <property type="molecule type" value="Genomic_DNA"/>
</dbReference>
<dbReference type="STRING" id="735.B0185_07905"/>
<dbReference type="PANTHER" id="PTHR36571:SF1">
    <property type="entry name" value="PROTEIN YGIW"/>
    <property type="match status" value="1"/>
</dbReference>
<keyword evidence="1 2" id="KW-0732">Signal</keyword>
<sequence length="122" mass="13352">MKKFALAAILALSTTSAFAGFNGNTTPNGGFQSGTQSAISVKQALKAADNSMITLEGNITQQIDDDEFWFTDGTGQIRVEIERQVWNGLNVGPNDKIRIFGKLDNEVFDRAELEVLRIEKAN</sequence>
<reference evidence="3 4" key="1">
    <citation type="submission" date="2018-05" db="EMBL/GenBank/DDBJ databases">
        <title>Draft Genome Sequences for a Diverse set of 7 Haemophilus Species.</title>
        <authorList>
            <person name="Nichols M."/>
            <person name="Topaz N."/>
            <person name="Wang X."/>
            <person name="Wang X."/>
            <person name="Boxrud D."/>
        </authorList>
    </citation>
    <scope>NUCLEOTIDE SEQUENCE [LARGE SCALE GENOMIC DNA]</scope>
    <source>
        <strain evidence="3 4">C2010039593</strain>
    </source>
</reference>
<comment type="caution">
    <text evidence="3">The sequence shown here is derived from an EMBL/GenBank/DDBJ whole genome shotgun (WGS) entry which is preliminary data.</text>
</comment>
<dbReference type="InterPro" id="IPR016052">
    <property type="entry name" value="YgiW/YdeI"/>
</dbReference>
<proteinExistence type="predicted"/>
<organism evidence="3 4">
    <name type="scientific">Haemophilus parahaemolyticus</name>
    <dbReference type="NCBI Taxonomy" id="735"/>
    <lineage>
        <taxon>Bacteria</taxon>
        <taxon>Pseudomonadati</taxon>
        <taxon>Pseudomonadota</taxon>
        <taxon>Gammaproteobacteria</taxon>
        <taxon>Pasteurellales</taxon>
        <taxon>Pasteurellaceae</taxon>
        <taxon>Haemophilus</taxon>
    </lineage>
</organism>
<evidence type="ECO:0000256" key="1">
    <source>
        <dbReference type="ARBA" id="ARBA00022729"/>
    </source>
</evidence>
<evidence type="ECO:0000313" key="4">
    <source>
        <dbReference type="Proteomes" id="UP000253999"/>
    </source>
</evidence>